<evidence type="ECO:0000256" key="2">
    <source>
        <dbReference type="ARBA" id="ARBA00005336"/>
    </source>
</evidence>
<dbReference type="Pfam" id="PF00933">
    <property type="entry name" value="Glyco_hydro_3"/>
    <property type="match status" value="1"/>
</dbReference>
<evidence type="ECO:0000256" key="1">
    <source>
        <dbReference type="ARBA" id="ARBA00001231"/>
    </source>
</evidence>
<accession>A0A9X3TX03</accession>
<comment type="catalytic activity">
    <reaction evidence="1">
        <text>Hydrolysis of terminal non-reducing N-acetyl-D-hexosamine residues in N-acetyl-beta-D-hexosaminides.</text>
        <dbReference type="EC" id="3.2.1.52"/>
    </reaction>
</comment>
<dbReference type="GO" id="GO:0004563">
    <property type="term" value="F:beta-N-acetylhexosaminidase activity"/>
    <property type="evidence" value="ECO:0007669"/>
    <property type="project" value="UniProtKB-EC"/>
</dbReference>
<dbReference type="PROSITE" id="PS00775">
    <property type="entry name" value="GLYCOSYL_HYDROL_F3"/>
    <property type="match status" value="1"/>
</dbReference>
<evidence type="ECO:0000313" key="7">
    <source>
        <dbReference type="EMBL" id="MDA5193316.1"/>
    </source>
</evidence>
<proteinExistence type="inferred from homology"/>
<dbReference type="InterPro" id="IPR019800">
    <property type="entry name" value="Glyco_hydro_3_AS"/>
</dbReference>
<keyword evidence="4 7" id="KW-0378">Hydrolase</keyword>
<dbReference type="SUPFAM" id="SSF51445">
    <property type="entry name" value="(Trans)glycosidases"/>
    <property type="match status" value="1"/>
</dbReference>
<dbReference type="GO" id="GO:0005975">
    <property type="term" value="P:carbohydrate metabolic process"/>
    <property type="evidence" value="ECO:0007669"/>
    <property type="project" value="InterPro"/>
</dbReference>
<gene>
    <name evidence="7" type="primary">nagZ</name>
    <name evidence="7" type="ORF">NYP16_05020</name>
</gene>
<dbReference type="EMBL" id="JANWOI010000002">
    <property type="protein sequence ID" value="MDA5193316.1"/>
    <property type="molecule type" value="Genomic_DNA"/>
</dbReference>
<dbReference type="GO" id="GO:0009254">
    <property type="term" value="P:peptidoglycan turnover"/>
    <property type="evidence" value="ECO:0007669"/>
    <property type="project" value="TreeGrafter"/>
</dbReference>
<name>A0A9X3TX03_9PROT</name>
<dbReference type="InterPro" id="IPR050226">
    <property type="entry name" value="NagZ_Beta-hexosaminidase"/>
</dbReference>
<evidence type="ECO:0000256" key="4">
    <source>
        <dbReference type="ARBA" id="ARBA00022801"/>
    </source>
</evidence>
<dbReference type="PANTHER" id="PTHR30480">
    <property type="entry name" value="BETA-HEXOSAMINIDASE-RELATED"/>
    <property type="match status" value="1"/>
</dbReference>
<dbReference type="Gene3D" id="3.20.20.300">
    <property type="entry name" value="Glycoside hydrolase, family 3, N-terminal domain"/>
    <property type="match status" value="1"/>
</dbReference>
<keyword evidence="8" id="KW-1185">Reference proteome</keyword>
<dbReference type="InterPro" id="IPR017853">
    <property type="entry name" value="GH"/>
</dbReference>
<dbReference type="NCBIfam" id="NF003740">
    <property type="entry name" value="PRK05337.1"/>
    <property type="match status" value="1"/>
</dbReference>
<feature type="domain" description="Glycoside hydrolase family 3 N-terminal" evidence="6">
    <location>
        <begin position="16"/>
        <end position="299"/>
    </location>
</feature>
<reference evidence="7" key="2">
    <citation type="journal article" date="2023" name="Syst. Appl. Microbiol.">
        <title>Govania unica gen. nov., sp. nov., a rare biosphere bacterium that represents a novel family in the class Alphaproteobacteria.</title>
        <authorList>
            <person name="Vandamme P."/>
            <person name="Peeters C."/>
            <person name="Hettiarachchi A."/>
            <person name="Cnockaert M."/>
            <person name="Carlier A."/>
        </authorList>
    </citation>
    <scope>NUCLEOTIDE SEQUENCE</scope>
    <source>
        <strain evidence="7">LMG 31809</strain>
    </source>
</reference>
<evidence type="ECO:0000313" key="8">
    <source>
        <dbReference type="Proteomes" id="UP001141619"/>
    </source>
</evidence>
<dbReference type="AlphaFoldDB" id="A0A9X3TX03"/>
<organism evidence="7 8">
    <name type="scientific">Govanella unica</name>
    <dbReference type="NCBI Taxonomy" id="2975056"/>
    <lineage>
        <taxon>Bacteria</taxon>
        <taxon>Pseudomonadati</taxon>
        <taxon>Pseudomonadota</taxon>
        <taxon>Alphaproteobacteria</taxon>
        <taxon>Emcibacterales</taxon>
        <taxon>Govanellaceae</taxon>
        <taxon>Govanella</taxon>
    </lineage>
</organism>
<evidence type="ECO:0000259" key="6">
    <source>
        <dbReference type="Pfam" id="PF00933"/>
    </source>
</evidence>
<reference evidence="7" key="1">
    <citation type="submission" date="2022-08" db="EMBL/GenBank/DDBJ databases">
        <authorList>
            <person name="Vandamme P."/>
            <person name="Hettiarachchi A."/>
            <person name="Peeters C."/>
            <person name="Cnockaert M."/>
            <person name="Carlier A."/>
        </authorList>
    </citation>
    <scope>NUCLEOTIDE SEQUENCE</scope>
    <source>
        <strain evidence="7">LMG 31809</strain>
    </source>
</reference>
<comment type="caution">
    <text evidence="7">The sequence shown here is derived from an EMBL/GenBank/DDBJ whole genome shotgun (WGS) entry which is preliminary data.</text>
</comment>
<dbReference type="InterPro" id="IPR001764">
    <property type="entry name" value="Glyco_hydro_3_N"/>
</dbReference>
<dbReference type="Proteomes" id="UP001141619">
    <property type="component" value="Unassembled WGS sequence"/>
</dbReference>
<dbReference type="EC" id="3.2.1.52" evidence="3"/>
<keyword evidence="5 7" id="KW-0326">Glycosidase</keyword>
<dbReference type="InterPro" id="IPR036962">
    <property type="entry name" value="Glyco_hydro_3_N_sf"/>
</dbReference>
<comment type="similarity">
    <text evidence="2">Belongs to the glycosyl hydrolase 3 family.</text>
</comment>
<sequence>MPKPIIVDCTGERLTAEERALYRDLNPYGFILFGRHTSTPEQVRALVADLWEAVQRPASVFIDQEGGRVARLGAPHWRRPPAAWCFAELAARDPEAAVRAVWLNSRLIAADLTALGITVDCLPVLDLRLPGAHDIIGNRAYGATPEAVVTLARAAAEGLMAGGVLPVAKHIPGHGRAESDSHHELPVVTASLDELRRTDFRPFAELNRLPIAMTAHITYTAIDPDRPATLSPRVINDIIRGEIGFRGVLVSDDLTMKALKGALPDLALETMAAGCDLALLCNASFEDRRAVLETVDDISALSLKAINRYMVPRPAARCAVAELTAELDDLMADVPGYEVA</sequence>
<dbReference type="RefSeq" id="WP_274943019.1">
    <property type="nucleotide sequence ID" value="NZ_JANWOI010000002.1"/>
</dbReference>
<dbReference type="PANTHER" id="PTHR30480:SF13">
    <property type="entry name" value="BETA-HEXOSAMINIDASE"/>
    <property type="match status" value="1"/>
</dbReference>
<evidence type="ECO:0000256" key="3">
    <source>
        <dbReference type="ARBA" id="ARBA00012663"/>
    </source>
</evidence>
<protein>
    <recommendedName>
        <fullName evidence="3">beta-N-acetylhexosaminidase</fullName>
        <ecNumber evidence="3">3.2.1.52</ecNumber>
    </recommendedName>
</protein>
<evidence type="ECO:0000256" key="5">
    <source>
        <dbReference type="ARBA" id="ARBA00023295"/>
    </source>
</evidence>